<dbReference type="EMBL" id="CM043805">
    <property type="protein sequence ID" value="KAI4806141.1"/>
    <property type="molecule type" value="Genomic_DNA"/>
</dbReference>
<name>A0ACB9W052_CHAAC</name>
<accession>A0ACB9W052</accession>
<dbReference type="Proteomes" id="UP001057452">
    <property type="component" value="Chromosome 21"/>
</dbReference>
<feature type="non-terminal residue" evidence="1">
    <location>
        <position position="1"/>
    </location>
</feature>
<evidence type="ECO:0000313" key="2">
    <source>
        <dbReference type="Proteomes" id="UP001057452"/>
    </source>
</evidence>
<protein>
    <submittedName>
        <fullName evidence="1">Uncharacterized protein</fullName>
    </submittedName>
</protein>
<gene>
    <name evidence="1" type="ORF">KUCAC02_010721</name>
</gene>
<reference evidence="1" key="1">
    <citation type="submission" date="2022-05" db="EMBL/GenBank/DDBJ databases">
        <title>Chromosome-level genome of Chaenocephalus aceratus.</title>
        <authorList>
            <person name="Park H."/>
        </authorList>
    </citation>
    <scope>NUCLEOTIDE SEQUENCE</scope>
    <source>
        <strain evidence="1">KU_202001</strain>
    </source>
</reference>
<sequence>CGEGILRLRKIFEAGRRETKVTLPGETKLAGQFPDPLDVGVEDTESVTHAGPGPLPSLTFRWPFARRWRDTLTAGAPSSASRTEQ</sequence>
<evidence type="ECO:0000313" key="1">
    <source>
        <dbReference type="EMBL" id="KAI4806141.1"/>
    </source>
</evidence>
<feature type="non-terminal residue" evidence="1">
    <location>
        <position position="85"/>
    </location>
</feature>
<proteinExistence type="predicted"/>
<organism evidence="1 2">
    <name type="scientific">Chaenocephalus aceratus</name>
    <name type="common">Blackfin icefish</name>
    <name type="synonym">Chaenichthys aceratus</name>
    <dbReference type="NCBI Taxonomy" id="36190"/>
    <lineage>
        <taxon>Eukaryota</taxon>
        <taxon>Metazoa</taxon>
        <taxon>Chordata</taxon>
        <taxon>Craniata</taxon>
        <taxon>Vertebrata</taxon>
        <taxon>Euteleostomi</taxon>
        <taxon>Actinopterygii</taxon>
        <taxon>Neopterygii</taxon>
        <taxon>Teleostei</taxon>
        <taxon>Neoteleostei</taxon>
        <taxon>Acanthomorphata</taxon>
        <taxon>Eupercaria</taxon>
        <taxon>Perciformes</taxon>
        <taxon>Notothenioidei</taxon>
        <taxon>Channichthyidae</taxon>
        <taxon>Chaenocephalus</taxon>
    </lineage>
</organism>
<keyword evidence="2" id="KW-1185">Reference proteome</keyword>
<comment type="caution">
    <text evidence="1">The sequence shown here is derived from an EMBL/GenBank/DDBJ whole genome shotgun (WGS) entry which is preliminary data.</text>
</comment>